<evidence type="ECO:0000256" key="2">
    <source>
        <dbReference type="ARBA" id="ARBA00023136"/>
    </source>
</evidence>
<reference evidence="8" key="1">
    <citation type="journal article" date="2019" name="Int. J. Syst. Evol. Microbiol.">
        <title>The Global Catalogue of Microorganisms (GCM) 10K type strain sequencing project: providing services to taxonomists for standard genome sequencing and annotation.</title>
        <authorList>
            <consortium name="The Broad Institute Genomics Platform"/>
            <consortium name="The Broad Institute Genome Sequencing Center for Infectious Disease"/>
            <person name="Wu L."/>
            <person name="Ma J."/>
        </authorList>
    </citation>
    <scope>NUCLEOTIDE SEQUENCE [LARGE SCALE GENOMIC DNA]</scope>
    <source>
        <strain evidence="8">KCTC 52141</strain>
    </source>
</reference>
<dbReference type="InterPro" id="IPR007485">
    <property type="entry name" value="LPS_assembly_LptE"/>
</dbReference>
<protein>
    <recommendedName>
        <fullName evidence="6">LPS-assembly lipoprotein LptE</fullName>
    </recommendedName>
</protein>
<dbReference type="PROSITE" id="PS51257">
    <property type="entry name" value="PROKAR_LIPOPROTEIN"/>
    <property type="match status" value="1"/>
</dbReference>
<dbReference type="HAMAP" id="MF_01186">
    <property type="entry name" value="LPS_assembly_LptE"/>
    <property type="match status" value="1"/>
</dbReference>
<keyword evidence="4 6" id="KW-0998">Cell outer membrane</keyword>
<gene>
    <name evidence="6 7" type="primary">lptE</name>
    <name evidence="7" type="ORF">ACFOEB_14555</name>
</gene>
<dbReference type="Proteomes" id="UP001595548">
    <property type="component" value="Unassembled WGS sequence"/>
</dbReference>
<dbReference type="Gene3D" id="3.30.160.150">
    <property type="entry name" value="Lipoprotein like domain"/>
    <property type="match status" value="1"/>
</dbReference>
<comment type="function">
    <text evidence="6">Together with LptD, is involved in the assembly of lipopolysaccharide (LPS) at the surface of the outer membrane. Required for the proper assembly of LptD. Binds LPS and may serve as the LPS recognition site at the outer membrane.</text>
</comment>
<sequence>MKALILSLSLLLLTSACGWHLRGSLNPPLEFERIRVVSSEEHTELLRELTRSLASQDIEIVAADENPEYILALGDETTRRRTVGIGADTLASAYSITLMVRYQILTPDNVPVGAQEQARVTRSYDASDSTGIEREEEILMSEMRVDLVQQMMRRAYILLQDDNGADGKTAQ</sequence>
<dbReference type="RefSeq" id="WP_339614695.1">
    <property type="nucleotide sequence ID" value="NZ_AP031500.1"/>
</dbReference>
<keyword evidence="5 6" id="KW-0449">Lipoprotein</keyword>
<comment type="subcellular location">
    <subcellularLocation>
        <location evidence="6">Cell outer membrane</location>
        <topology evidence="6">Lipid-anchor</topology>
    </subcellularLocation>
</comment>
<proteinExistence type="inferred from homology"/>
<dbReference type="PANTHER" id="PTHR38098">
    <property type="entry name" value="LPS-ASSEMBLY LIPOPROTEIN LPTE"/>
    <property type="match status" value="1"/>
</dbReference>
<keyword evidence="2 6" id="KW-0472">Membrane</keyword>
<name>A0ABV7HYJ7_9GAMM</name>
<dbReference type="Pfam" id="PF04390">
    <property type="entry name" value="LptE"/>
    <property type="match status" value="1"/>
</dbReference>
<keyword evidence="3 6" id="KW-0564">Palmitate</keyword>
<comment type="caution">
    <text evidence="7">The sequence shown here is derived from an EMBL/GenBank/DDBJ whole genome shotgun (WGS) entry which is preliminary data.</text>
</comment>
<evidence type="ECO:0000256" key="5">
    <source>
        <dbReference type="ARBA" id="ARBA00023288"/>
    </source>
</evidence>
<evidence type="ECO:0000256" key="4">
    <source>
        <dbReference type="ARBA" id="ARBA00023237"/>
    </source>
</evidence>
<dbReference type="PANTHER" id="PTHR38098:SF1">
    <property type="entry name" value="LPS-ASSEMBLY LIPOPROTEIN LPTE"/>
    <property type="match status" value="1"/>
</dbReference>
<comment type="subunit">
    <text evidence="6">Component of the lipopolysaccharide transport and assembly complex. Interacts with LptD.</text>
</comment>
<keyword evidence="1 6" id="KW-0732">Signal</keyword>
<organism evidence="7 8">
    <name type="scientific">Gilvimarinus japonicus</name>
    <dbReference type="NCBI Taxonomy" id="1796469"/>
    <lineage>
        <taxon>Bacteria</taxon>
        <taxon>Pseudomonadati</taxon>
        <taxon>Pseudomonadota</taxon>
        <taxon>Gammaproteobacteria</taxon>
        <taxon>Cellvibrionales</taxon>
        <taxon>Cellvibrionaceae</taxon>
        <taxon>Gilvimarinus</taxon>
    </lineage>
</organism>
<accession>A0ABV7HYJ7</accession>
<evidence type="ECO:0000256" key="3">
    <source>
        <dbReference type="ARBA" id="ARBA00023139"/>
    </source>
</evidence>
<keyword evidence="8" id="KW-1185">Reference proteome</keyword>
<evidence type="ECO:0000256" key="6">
    <source>
        <dbReference type="HAMAP-Rule" id="MF_01186"/>
    </source>
</evidence>
<comment type="similarity">
    <text evidence="6">Belongs to the LptE lipoprotein family.</text>
</comment>
<evidence type="ECO:0000256" key="1">
    <source>
        <dbReference type="ARBA" id="ARBA00022729"/>
    </source>
</evidence>
<evidence type="ECO:0000313" key="8">
    <source>
        <dbReference type="Proteomes" id="UP001595548"/>
    </source>
</evidence>
<dbReference type="EMBL" id="JBHRTL010000030">
    <property type="protein sequence ID" value="MFC3156431.1"/>
    <property type="molecule type" value="Genomic_DNA"/>
</dbReference>
<evidence type="ECO:0000313" key="7">
    <source>
        <dbReference type="EMBL" id="MFC3156431.1"/>
    </source>
</evidence>